<gene>
    <name evidence="2" type="ORF">RFI_27076</name>
</gene>
<name>X6M9Z8_RETFI</name>
<dbReference type="AlphaFoldDB" id="X6M9Z8"/>
<feature type="region of interest" description="Disordered" evidence="1">
    <location>
        <begin position="28"/>
        <end position="48"/>
    </location>
</feature>
<protein>
    <submittedName>
        <fullName evidence="2">Uncharacterized protein</fullName>
    </submittedName>
</protein>
<evidence type="ECO:0000313" key="3">
    <source>
        <dbReference type="Proteomes" id="UP000023152"/>
    </source>
</evidence>
<dbReference type="Proteomes" id="UP000023152">
    <property type="component" value="Unassembled WGS sequence"/>
</dbReference>
<evidence type="ECO:0000313" key="2">
    <source>
        <dbReference type="EMBL" id="ETO10302.1"/>
    </source>
</evidence>
<organism evidence="2 3">
    <name type="scientific">Reticulomyxa filosa</name>
    <dbReference type="NCBI Taxonomy" id="46433"/>
    <lineage>
        <taxon>Eukaryota</taxon>
        <taxon>Sar</taxon>
        <taxon>Rhizaria</taxon>
        <taxon>Retaria</taxon>
        <taxon>Foraminifera</taxon>
        <taxon>Monothalamids</taxon>
        <taxon>Reticulomyxidae</taxon>
        <taxon>Reticulomyxa</taxon>
    </lineage>
</organism>
<keyword evidence="3" id="KW-1185">Reference proteome</keyword>
<feature type="non-terminal residue" evidence="2">
    <location>
        <position position="1"/>
    </location>
</feature>
<proteinExistence type="predicted"/>
<dbReference type="EMBL" id="ASPP01023540">
    <property type="protein sequence ID" value="ETO10302.1"/>
    <property type="molecule type" value="Genomic_DNA"/>
</dbReference>
<comment type="caution">
    <text evidence="2">The sequence shown here is derived from an EMBL/GenBank/DDBJ whole genome shotgun (WGS) entry which is preliminary data.</text>
</comment>
<reference evidence="2 3" key="1">
    <citation type="journal article" date="2013" name="Curr. Biol.">
        <title>The Genome of the Foraminiferan Reticulomyxa filosa.</title>
        <authorList>
            <person name="Glockner G."/>
            <person name="Hulsmann N."/>
            <person name="Schleicher M."/>
            <person name="Noegel A.A."/>
            <person name="Eichinger L."/>
            <person name="Gallinger C."/>
            <person name="Pawlowski J."/>
            <person name="Sierra R."/>
            <person name="Euteneuer U."/>
            <person name="Pillet L."/>
            <person name="Moustafa A."/>
            <person name="Platzer M."/>
            <person name="Groth M."/>
            <person name="Szafranski K."/>
            <person name="Schliwa M."/>
        </authorList>
    </citation>
    <scope>NUCLEOTIDE SEQUENCE [LARGE SCALE GENOMIC DNA]</scope>
</reference>
<sequence length="103" mass="11318">NNNNNNNDNNNNNNNNFVLGCKTAGVNSANNDSKLTESTGSCVSSPDNPKTIARIQNNKISNVHFDERVTVHTVPHWDPSRTQSFTENVPSNNEQTCACCLIQ</sequence>
<accession>X6M9Z8</accession>
<evidence type="ECO:0000256" key="1">
    <source>
        <dbReference type="SAM" id="MobiDB-lite"/>
    </source>
</evidence>